<keyword evidence="2" id="KW-1185">Reference proteome</keyword>
<dbReference type="Pfam" id="PF07931">
    <property type="entry name" value="CPT"/>
    <property type="match status" value="1"/>
</dbReference>
<dbReference type="InterPro" id="IPR027417">
    <property type="entry name" value="P-loop_NTPase"/>
</dbReference>
<sequence length="196" mass="21238">MSRFVSPAAGKSVILVNGVPASGKSTVARALSQRFALPYLTLDGIKEPFMSCLGDIDRAQNRALGCAAYQAIWSVVAQGPQGCAWVIDAWFGFQPREALSRYLREAGVTQVLEVWNQVSGALAAERYASRLGQRVKGHPGEEYLPELRALAERATPMALGPVFLVEQGPSPDIDGLADWLAAHATQRDRRPGCRCE</sequence>
<dbReference type="OrthoDB" id="9810372at2"/>
<evidence type="ECO:0000313" key="1">
    <source>
        <dbReference type="EMBL" id="SNW01086.1"/>
    </source>
</evidence>
<dbReference type="STRING" id="1411141.GCA_001590885_01189"/>
<dbReference type="Gene3D" id="3.40.50.300">
    <property type="entry name" value="P-loop containing nucleotide triphosphate hydrolases"/>
    <property type="match status" value="1"/>
</dbReference>
<protein>
    <recommendedName>
        <fullName evidence="3">AAA family ATPase</fullName>
    </recommendedName>
</protein>
<accession>A0A240C1Q8</accession>
<name>A0A240C1Q8_SERFI</name>
<dbReference type="KEGG" id="sfj:SAMEA4384070_2321"/>
<dbReference type="SUPFAM" id="SSF52540">
    <property type="entry name" value="P-loop containing nucleoside triphosphate hydrolases"/>
    <property type="match status" value="1"/>
</dbReference>
<dbReference type="Proteomes" id="UP000215134">
    <property type="component" value="Chromosome 1"/>
</dbReference>
<dbReference type="EMBL" id="LT906479">
    <property type="protein sequence ID" value="SNW01086.1"/>
    <property type="molecule type" value="Genomic_DNA"/>
</dbReference>
<organism evidence="1 2">
    <name type="scientific">Serratia ficaria</name>
    <dbReference type="NCBI Taxonomy" id="61651"/>
    <lineage>
        <taxon>Bacteria</taxon>
        <taxon>Pseudomonadati</taxon>
        <taxon>Pseudomonadota</taxon>
        <taxon>Gammaproteobacteria</taxon>
        <taxon>Enterobacterales</taxon>
        <taxon>Yersiniaceae</taxon>
        <taxon>Serratia</taxon>
    </lineage>
</organism>
<gene>
    <name evidence="1" type="ORF">SAMEA4384070_02321</name>
</gene>
<dbReference type="RefSeq" id="WP_061795598.1">
    <property type="nucleotide sequence ID" value="NZ_CABITV010000007.1"/>
</dbReference>
<dbReference type="GeneID" id="75027473"/>
<evidence type="ECO:0008006" key="3">
    <source>
        <dbReference type="Google" id="ProtNLM"/>
    </source>
</evidence>
<dbReference type="AlphaFoldDB" id="A0A240C1Q8"/>
<evidence type="ECO:0000313" key="2">
    <source>
        <dbReference type="Proteomes" id="UP000215134"/>
    </source>
</evidence>
<proteinExistence type="predicted"/>
<reference evidence="1 2" key="1">
    <citation type="submission" date="2017-06" db="EMBL/GenBank/DDBJ databases">
        <authorList>
            <consortium name="Pathogen Informatics"/>
        </authorList>
    </citation>
    <scope>NUCLEOTIDE SEQUENCE [LARGE SCALE GENOMIC DNA]</scope>
    <source>
        <strain evidence="1 2">NCTC12148</strain>
    </source>
</reference>